<sequence length="119" mass="13006">METTSTITIPFTQPITTSPIIPITSKSTITTTAMSQTTTVEIVENVVIASYKQILPREKSHIIVMATLIPIVWIGFIVALLWMKRSSGVINGILHPFTNWSHSGESKEGSYELSSVSTA</sequence>
<evidence type="ECO:0000256" key="1">
    <source>
        <dbReference type="SAM" id="Phobius"/>
    </source>
</evidence>
<reference evidence="2" key="1">
    <citation type="submission" date="2021-02" db="EMBL/GenBank/DDBJ databases">
        <authorList>
            <person name="Nowell W R."/>
        </authorList>
    </citation>
    <scope>NUCLEOTIDE SEQUENCE</scope>
</reference>
<evidence type="ECO:0000313" key="2">
    <source>
        <dbReference type="EMBL" id="CAF4386868.1"/>
    </source>
</evidence>
<dbReference type="Proteomes" id="UP000681720">
    <property type="component" value="Unassembled WGS sequence"/>
</dbReference>
<proteinExistence type="predicted"/>
<evidence type="ECO:0000313" key="3">
    <source>
        <dbReference type="Proteomes" id="UP000681720"/>
    </source>
</evidence>
<organism evidence="2 3">
    <name type="scientific">Rotaria magnacalcarata</name>
    <dbReference type="NCBI Taxonomy" id="392030"/>
    <lineage>
        <taxon>Eukaryota</taxon>
        <taxon>Metazoa</taxon>
        <taxon>Spiralia</taxon>
        <taxon>Gnathifera</taxon>
        <taxon>Rotifera</taxon>
        <taxon>Eurotatoria</taxon>
        <taxon>Bdelloidea</taxon>
        <taxon>Philodinida</taxon>
        <taxon>Philodinidae</taxon>
        <taxon>Rotaria</taxon>
    </lineage>
</organism>
<keyword evidence="1" id="KW-0812">Transmembrane</keyword>
<protein>
    <submittedName>
        <fullName evidence="2">Uncharacterized protein</fullName>
    </submittedName>
</protein>
<dbReference type="AlphaFoldDB" id="A0A8S2VDH7"/>
<dbReference type="EMBL" id="CAJOBJ010053879">
    <property type="protein sequence ID" value="CAF4386868.1"/>
    <property type="molecule type" value="Genomic_DNA"/>
</dbReference>
<comment type="caution">
    <text evidence="2">The sequence shown here is derived from an EMBL/GenBank/DDBJ whole genome shotgun (WGS) entry which is preliminary data.</text>
</comment>
<accession>A0A8S2VDH7</accession>
<keyword evidence="1" id="KW-0472">Membrane</keyword>
<gene>
    <name evidence="2" type="ORF">GIL414_LOCUS29550</name>
</gene>
<feature type="transmembrane region" description="Helical" evidence="1">
    <location>
        <begin position="62"/>
        <end position="83"/>
    </location>
</feature>
<keyword evidence="1" id="KW-1133">Transmembrane helix</keyword>
<name>A0A8S2VDH7_9BILA</name>